<dbReference type="Proteomes" id="UP000664859">
    <property type="component" value="Unassembled WGS sequence"/>
</dbReference>
<feature type="compositionally biased region" description="Gly residues" evidence="1">
    <location>
        <begin position="216"/>
        <end position="226"/>
    </location>
</feature>
<feature type="transmembrane region" description="Helical" evidence="2">
    <location>
        <begin position="429"/>
        <end position="447"/>
    </location>
</feature>
<keyword evidence="2" id="KW-0472">Membrane</keyword>
<proteinExistence type="predicted"/>
<feature type="transmembrane region" description="Helical" evidence="2">
    <location>
        <begin position="345"/>
        <end position="363"/>
    </location>
</feature>
<feature type="compositionally biased region" description="Low complexity" evidence="1">
    <location>
        <begin position="58"/>
        <end position="67"/>
    </location>
</feature>
<name>A0A836CE22_9STRA</name>
<dbReference type="AlphaFoldDB" id="A0A836CE22"/>
<comment type="caution">
    <text evidence="3">The sequence shown here is derived from an EMBL/GenBank/DDBJ whole genome shotgun (WGS) entry which is preliminary data.</text>
</comment>
<dbReference type="EMBL" id="JAFCMP010000379">
    <property type="protein sequence ID" value="KAG5180551.1"/>
    <property type="molecule type" value="Genomic_DNA"/>
</dbReference>
<accession>A0A836CE22</accession>
<evidence type="ECO:0000313" key="4">
    <source>
        <dbReference type="Proteomes" id="UP000664859"/>
    </source>
</evidence>
<keyword evidence="2" id="KW-0812">Transmembrane</keyword>
<feature type="transmembrane region" description="Helical" evidence="2">
    <location>
        <begin position="453"/>
        <end position="472"/>
    </location>
</feature>
<evidence type="ECO:0000313" key="3">
    <source>
        <dbReference type="EMBL" id="KAG5180551.1"/>
    </source>
</evidence>
<organism evidence="3 4">
    <name type="scientific">Tribonema minus</name>
    <dbReference type="NCBI Taxonomy" id="303371"/>
    <lineage>
        <taxon>Eukaryota</taxon>
        <taxon>Sar</taxon>
        <taxon>Stramenopiles</taxon>
        <taxon>Ochrophyta</taxon>
        <taxon>PX clade</taxon>
        <taxon>Xanthophyceae</taxon>
        <taxon>Tribonematales</taxon>
        <taxon>Tribonemataceae</taxon>
        <taxon>Tribonema</taxon>
    </lineage>
</organism>
<evidence type="ECO:0000256" key="1">
    <source>
        <dbReference type="SAM" id="MobiDB-lite"/>
    </source>
</evidence>
<gene>
    <name evidence="3" type="ORF">JKP88DRAFT_349471</name>
</gene>
<feature type="compositionally biased region" description="Gly residues" evidence="1">
    <location>
        <begin position="31"/>
        <end position="47"/>
    </location>
</feature>
<sequence length="637" mass="65228">MRYAKVQAGRGAYPQRLGDVLAEASSAVAGSDGGGGGGGGGGWGGGDATSEEEEPRRQQPSMQRRQQGWGGNESEEDDEAWRERLRRQAYGAPTGVVEGGRLAGSVAALKGSMLGMLAGAGATGPTRGVAAGTASAAAAATTSGGWGAQGAGAGGGGGMPSGPDDKEIAEFLRAQAGGHDDDDDQPLRRPPGGRMGGRPRGRDLPTDGLDLRDSGGPEGGRPGGQWSGSVNVKGLGGTGGDWLSEDTGGGPAGAMKSVFALPTKLFGRRSSSSGSSAQPRRGRVVWLWPGERVMAAACAAARGALPVAAALCGMGFADCLLDLLGSVAIATPAYLAHLQQECLQWALYVVAMAAAAAAADWLLRGALLPRSVTRAEQGESPLEVGVLKRLERALHDIGGGALALAPADTARIVGGAYSRTQQHLKASQLCGGLAALATAAAAAAFTWPAAMDLIAAALALTYAVLGAEALLLRATRDPPPVNDGFSRVPAHMQLVAAPAAFRQANRPWVCSRARQAAGGGSEGVGFVGTARGVLYWAIIHVAALVALKEITARSASGQLTFTAGQLFTLMIELTFTAGQLYTLTIELTFTAGQLFTLMIEMWLVRTALMDCLAALREGRRVRPAARHMRTLQLAAQR</sequence>
<evidence type="ECO:0000256" key="2">
    <source>
        <dbReference type="SAM" id="Phobius"/>
    </source>
</evidence>
<feature type="region of interest" description="Disordered" evidence="1">
    <location>
        <begin position="143"/>
        <end position="249"/>
    </location>
</feature>
<keyword evidence="2" id="KW-1133">Transmembrane helix</keyword>
<feature type="compositionally biased region" description="Basic and acidic residues" evidence="1">
    <location>
        <begin position="200"/>
        <end position="215"/>
    </location>
</feature>
<feature type="compositionally biased region" description="Gly residues" evidence="1">
    <location>
        <begin position="144"/>
        <end position="160"/>
    </location>
</feature>
<reference evidence="3" key="1">
    <citation type="submission" date="2021-02" db="EMBL/GenBank/DDBJ databases">
        <title>First Annotated Genome of the Yellow-green Alga Tribonema minus.</title>
        <authorList>
            <person name="Mahan K.M."/>
        </authorList>
    </citation>
    <scope>NUCLEOTIDE SEQUENCE</scope>
    <source>
        <strain evidence="3">UTEX B ZZ1240</strain>
    </source>
</reference>
<protein>
    <submittedName>
        <fullName evidence="3">Uncharacterized protein</fullName>
    </submittedName>
</protein>
<keyword evidence="4" id="KW-1185">Reference proteome</keyword>
<feature type="region of interest" description="Disordered" evidence="1">
    <location>
        <begin position="24"/>
        <end position="100"/>
    </location>
</feature>